<reference evidence="1" key="2">
    <citation type="submission" date="2016-06" db="EMBL/GenBank/DDBJ databases">
        <title>The genome of a short-lived fish provides insights into sex chromosome evolution and the genetic control of aging.</title>
        <authorList>
            <person name="Reichwald K."/>
            <person name="Felder M."/>
            <person name="Petzold A."/>
            <person name="Koch P."/>
            <person name="Groth M."/>
            <person name="Platzer M."/>
        </authorList>
    </citation>
    <scope>NUCLEOTIDE SEQUENCE</scope>
    <source>
        <tissue evidence="1">Brain</tissue>
    </source>
</reference>
<dbReference type="EMBL" id="HAEJ01018111">
    <property type="protein sequence ID" value="SBS58568.1"/>
    <property type="molecule type" value="Transcribed_RNA"/>
</dbReference>
<name>A0A1A7ZD57_NOTFU</name>
<gene>
    <name evidence="1" type="primary">Nfu_g_1_019647</name>
</gene>
<protein>
    <submittedName>
        <fullName evidence="1">Uncharacterized protein</fullName>
    </submittedName>
</protein>
<reference evidence="1" key="1">
    <citation type="submission" date="2016-05" db="EMBL/GenBank/DDBJ databases">
        <authorList>
            <person name="Lavstsen T."/>
            <person name="Jespersen J.S."/>
        </authorList>
    </citation>
    <scope>NUCLEOTIDE SEQUENCE</scope>
    <source>
        <tissue evidence="1">Brain</tissue>
    </source>
</reference>
<accession>A0A1A7ZD57</accession>
<proteinExistence type="predicted"/>
<evidence type="ECO:0000313" key="1">
    <source>
        <dbReference type="EMBL" id="SBP40564.1"/>
    </source>
</evidence>
<sequence>MTSSCCHALEPNCFVSFDIFPDLGFEKRWTSVSACGSLMVLTLTVSRNHDSAAGVAGCSWWSACSPLPDPAVAYLGCWALLLSADKTFYSHLITAAWRKDSTCVASSILSKLGFTTRPGRRVDV</sequence>
<dbReference type="AlphaFoldDB" id="A0A1A7ZD57"/>
<dbReference type="EMBL" id="HADY01002079">
    <property type="protein sequence ID" value="SBP40564.1"/>
    <property type="molecule type" value="Transcribed_RNA"/>
</dbReference>
<organism evidence="1">
    <name type="scientific">Nothobranchius furzeri</name>
    <name type="common">Turquoise killifish</name>
    <dbReference type="NCBI Taxonomy" id="105023"/>
    <lineage>
        <taxon>Eukaryota</taxon>
        <taxon>Metazoa</taxon>
        <taxon>Chordata</taxon>
        <taxon>Craniata</taxon>
        <taxon>Vertebrata</taxon>
        <taxon>Euteleostomi</taxon>
        <taxon>Actinopterygii</taxon>
        <taxon>Neopterygii</taxon>
        <taxon>Teleostei</taxon>
        <taxon>Neoteleostei</taxon>
        <taxon>Acanthomorphata</taxon>
        <taxon>Ovalentaria</taxon>
        <taxon>Atherinomorphae</taxon>
        <taxon>Cyprinodontiformes</taxon>
        <taxon>Nothobranchiidae</taxon>
        <taxon>Nothobranchius</taxon>
    </lineage>
</organism>